<dbReference type="EMBL" id="AAXW01000120">
    <property type="protein sequence ID" value="EAZ87998.1"/>
    <property type="molecule type" value="Genomic_DNA"/>
</dbReference>
<comment type="caution">
    <text evidence="2">The sequence shown here is derived from an EMBL/GenBank/DDBJ whole genome shotgun (WGS) entry which is preliminary data.</text>
</comment>
<dbReference type="Proteomes" id="UP000003781">
    <property type="component" value="Unassembled WGS sequence"/>
</dbReference>
<organism evidence="2 3">
    <name type="scientific">Crocosphaera chwakensis CCY0110</name>
    <dbReference type="NCBI Taxonomy" id="391612"/>
    <lineage>
        <taxon>Bacteria</taxon>
        <taxon>Bacillati</taxon>
        <taxon>Cyanobacteriota</taxon>
        <taxon>Cyanophyceae</taxon>
        <taxon>Oscillatoriophycideae</taxon>
        <taxon>Chroococcales</taxon>
        <taxon>Aphanothecaceae</taxon>
        <taxon>Crocosphaera</taxon>
        <taxon>Crocosphaera chwakensis</taxon>
    </lineage>
</organism>
<dbReference type="Gene3D" id="3.40.50.300">
    <property type="entry name" value="P-loop containing nucleotide triphosphate hydrolases"/>
    <property type="match status" value="1"/>
</dbReference>
<evidence type="ECO:0000259" key="1">
    <source>
        <dbReference type="Pfam" id="PF01935"/>
    </source>
</evidence>
<dbReference type="Pfam" id="PF01935">
    <property type="entry name" value="DUF87"/>
    <property type="match status" value="1"/>
</dbReference>
<accession>A3IZU4</accession>
<dbReference type="PANTHER" id="PTHR42957">
    <property type="entry name" value="HELICASE MJ1565-RELATED"/>
    <property type="match status" value="1"/>
</dbReference>
<feature type="domain" description="Helicase HerA central" evidence="1">
    <location>
        <begin position="162"/>
        <end position="371"/>
    </location>
</feature>
<dbReference type="AlphaFoldDB" id="A3IZU4"/>
<reference evidence="2 3" key="1">
    <citation type="submission" date="2007-03" db="EMBL/GenBank/DDBJ databases">
        <authorList>
            <person name="Stal L."/>
            <person name="Ferriera S."/>
            <person name="Johnson J."/>
            <person name="Kravitz S."/>
            <person name="Beeson K."/>
            <person name="Sutton G."/>
            <person name="Rogers Y.-H."/>
            <person name="Friedman R."/>
            <person name="Frazier M."/>
            <person name="Venter J.C."/>
        </authorList>
    </citation>
    <scope>NUCLEOTIDE SEQUENCE [LARGE SCALE GENOMIC DNA]</scope>
    <source>
        <strain evidence="2 3">CCY0110</strain>
    </source>
</reference>
<evidence type="ECO:0000313" key="2">
    <source>
        <dbReference type="EMBL" id="EAZ87998.1"/>
    </source>
</evidence>
<evidence type="ECO:0000313" key="3">
    <source>
        <dbReference type="Proteomes" id="UP000003781"/>
    </source>
</evidence>
<gene>
    <name evidence="2" type="ORF">CY0110_28974</name>
</gene>
<name>A3IZU4_9CHRO</name>
<protein>
    <recommendedName>
        <fullName evidence="1">Helicase HerA central domain-containing protein</fullName>
    </recommendedName>
</protein>
<dbReference type="OrthoDB" id="9806951at2"/>
<feature type="non-terminal residue" evidence="2">
    <location>
        <position position="393"/>
    </location>
</feature>
<keyword evidence="3" id="KW-1185">Reference proteome</keyword>
<dbReference type="eggNOG" id="COG0433">
    <property type="taxonomic scope" value="Bacteria"/>
</dbReference>
<dbReference type="PANTHER" id="PTHR42957:SF1">
    <property type="entry name" value="HELICASE MJ1565-RELATED"/>
    <property type="match status" value="1"/>
</dbReference>
<dbReference type="InterPro" id="IPR008571">
    <property type="entry name" value="HerA-like"/>
</dbReference>
<proteinExistence type="predicted"/>
<sequence length="393" mass="44849">MFITDLKGILINLKEDNQTRYQCEIWFDYTRKYMEQIREGAFLAAPNFSSNSHGYRYTILEVVSILPIHYGLGENVKGYPGFVKEAAKSAFSDWKQQEDEVREDTTQIRIIAIPTNYEVNKQGTISDESNLPMSGCDVYFIDNELTKKIANLGIDPERDNIIKAGHLIREKEIETYVLIEELLQVHFGIFGFTGAGKSNLLSTLIAKLFQERTIKQDPLKVVFFDLMSEYTTLALDILIEKDAYLIGLGEQTFPGEVIEYLSGKQDKLQAASEAMAKTTLLPKALKKYRESLTLVYRQLLEDRKILVYQKVDISKTLGTIVKELWQQYKDKQPGNIGADDPGKVKNIIQQLIQNQKPLLENDKKSIEAILNNAQLGKTGKKWIQPLFDNLFDA</sequence>
<dbReference type="InterPro" id="IPR002789">
    <property type="entry name" value="HerA_central"/>
</dbReference>
<dbReference type="RefSeq" id="WP_008278908.1">
    <property type="nucleotide sequence ID" value="NZ_AAXW01000120.1"/>
</dbReference>
<dbReference type="InterPro" id="IPR027417">
    <property type="entry name" value="P-loop_NTPase"/>
</dbReference>